<dbReference type="AlphaFoldDB" id="A8AM11"/>
<proteinExistence type="predicted"/>
<dbReference type="Proteomes" id="UP000008148">
    <property type="component" value="Chromosome"/>
</dbReference>
<evidence type="ECO:0000313" key="2">
    <source>
        <dbReference type="Proteomes" id="UP000008148"/>
    </source>
</evidence>
<evidence type="ECO:0000313" key="1">
    <source>
        <dbReference type="EMBL" id="ABV14524.1"/>
    </source>
</evidence>
<dbReference type="Pfam" id="PF04328">
    <property type="entry name" value="Sel_put"/>
    <property type="match status" value="1"/>
</dbReference>
<accession>A8AM11</accession>
<dbReference type="EMBL" id="CP000822">
    <property type="protein sequence ID" value="ABV14524.1"/>
    <property type="molecule type" value="Genomic_DNA"/>
</dbReference>
<dbReference type="PANTHER" id="PTHR38453">
    <property type="entry name" value="CYTOPLASMIC PROTEIN-RELATED"/>
    <property type="match status" value="1"/>
</dbReference>
<evidence type="ECO:0008006" key="3">
    <source>
        <dbReference type="Google" id="ProtNLM"/>
    </source>
</evidence>
<protein>
    <recommendedName>
        <fullName evidence="3">Selenoprotein</fullName>
    </recommendedName>
</protein>
<sequence>MALRLPGLQNAVNVGRIRRKPPSGKTNARFAGLYSYLDEKMFGNLGQAKKYLGQAAKMLIGIPDYDNYVEHMQTNHPDKPYMSYEEFFRERQQARYGGDGKGGMRCC</sequence>
<dbReference type="PANTHER" id="PTHR38453:SF1">
    <property type="entry name" value="CYTOPLASMIC PROTEIN"/>
    <property type="match status" value="1"/>
</dbReference>
<keyword evidence="2" id="KW-1185">Reference proteome</keyword>
<gene>
    <name evidence="1" type="ordered locus">CKO_03444</name>
</gene>
<dbReference type="HOGENOM" id="CLU_2205372_0_0_6"/>
<reference evidence="1 2" key="1">
    <citation type="submission" date="2007-08" db="EMBL/GenBank/DDBJ databases">
        <authorList>
            <consortium name="The Citrobacter koseri Genome Sequencing Project"/>
            <person name="McClelland M."/>
            <person name="Sanderson E.K."/>
            <person name="Porwollik S."/>
            <person name="Spieth J."/>
            <person name="Clifton W.S."/>
            <person name="Latreille P."/>
            <person name="Courtney L."/>
            <person name="Wang C."/>
            <person name="Pepin K."/>
            <person name="Bhonagiri V."/>
            <person name="Nash W."/>
            <person name="Johnson M."/>
            <person name="Thiruvilangam P."/>
            <person name="Wilson R."/>
        </authorList>
    </citation>
    <scope>NUCLEOTIDE SEQUENCE [LARGE SCALE GENOMIC DNA]</scope>
    <source>
        <strain evidence="2">ATCC BAA-895 / CDC 4225-83 / SGSC4696</strain>
    </source>
</reference>
<dbReference type="InterPro" id="IPR007423">
    <property type="entry name" value="Sel_put"/>
</dbReference>
<name>A8AM11_CITK8</name>
<dbReference type="KEGG" id="cko:CKO_03444"/>
<dbReference type="STRING" id="290338.CKO_03444"/>
<organism evidence="1 2">
    <name type="scientific">Citrobacter koseri (strain ATCC BAA-895 / CDC 4225-83 / SGSC4696)</name>
    <dbReference type="NCBI Taxonomy" id="290338"/>
    <lineage>
        <taxon>Bacteria</taxon>
        <taxon>Pseudomonadati</taxon>
        <taxon>Pseudomonadota</taxon>
        <taxon>Gammaproteobacteria</taxon>
        <taxon>Enterobacterales</taxon>
        <taxon>Enterobacteriaceae</taxon>
        <taxon>Citrobacter</taxon>
    </lineage>
</organism>